<sequence>MKSATTGKNSDSGHRSKNGKVSKKRRWKKGIIILGVILAIFAILFLYHYPVAKAVYNNAISGKDDFIKAQGAIGAQDFKGAQKALGTANEKFLKAKDDFNKFKKFGFIPLVGRQVKAVENILTAGLQLSSGFQELAELGETIFAPIKSDGSVSLAEISPEQTKQILQKIYEAPPTLQGVNAEINLAVQAINEIPEKGLLSPIKKAADPLKEQLPAISESLELAIPAAEALPQIAGYPQEKTYLFLLQNNTEMRPTGGFIGTYGILKLKDGAINFFKTDNIYNLDNNVKDTLIDTPPWPLQKYLNASKWFMRDSNWSPDFPTAAQKAEWFYHQEGGPEENLNGVIAVTPTFIQSLLKLTGEITVNGISFNSDNFIDTLQYQVERGYYRQGISDAERKEVIGDLSSKLLDSVLALPSEKWPELWNTFQSDIKAKQILIYLKDQNIEDSILEQGWGGEIKETAGDYFMVVDANMASLKSDPGVIRTINYSLTQNDSEELIVKLNIHYDNQGTFDWKSTRYRTYTRVYVPKGSELIESQGAMENDKLHGGKPGETEVAEENGKTRFGAFISIEPQEQGDLSFTYKLPNSLVDQIKGGNYTIYAQKQPGTPAYKLNLNLEFKNKADFFAPIDNGRQEGQNKIIFDSDLQEDRDFSISIK</sequence>
<accession>A0A2M7RFI7</accession>
<comment type="caution">
    <text evidence="3">The sequence shown here is derived from an EMBL/GenBank/DDBJ whole genome shotgun (WGS) entry which is preliminary data.</text>
</comment>
<protein>
    <recommendedName>
        <fullName evidence="5">DUF4012 domain-containing protein</fullName>
    </recommendedName>
</protein>
<evidence type="ECO:0000313" key="4">
    <source>
        <dbReference type="Proteomes" id="UP000230779"/>
    </source>
</evidence>
<evidence type="ECO:0000256" key="2">
    <source>
        <dbReference type="SAM" id="Phobius"/>
    </source>
</evidence>
<evidence type="ECO:0000313" key="3">
    <source>
        <dbReference type="EMBL" id="PIY95508.1"/>
    </source>
</evidence>
<keyword evidence="2" id="KW-0812">Transmembrane</keyword>
<dbReference type="Proteomes" id="UP000230779">
    <property type="component" value="Unassembled WGS sequence"/>
</dbReference>
<feature type="compositionally biased region" description="Polar residues" evidence="1">
    <location>
        <begin position="1"/>
        <end position="10"/>
    </location>
</feature>
<evidence type="ECO:0000256" key="1">
    <source>
        <dbReference type="SAM" id="MobiDB-lite"/>
    </source>
</evidence>
<dbReference type="InterPro" id="IPR025101">
    <property type="entry name" value="DUF4012"/>
</dbReference>
<dbReference type="Pfam" id="PF13196">
    <property type="entry name" value="DUF4012"/>
    <property type="match status" value="1"/>
</dbReference>
<proteinExistence type="predicted"/>
<organism evidence="3 4">
    <name type="scientific">Candidatus Kerfeldbacteria bacterium CG_4_10_14_0_8_um_filter_42_10</name>
    <dbReference type="NCBI Taxonomy" id="2014248"/>
    <lineage>
        <taxon>Bacteria</taxon>
        <taxon>Candidatus Kerfeldiibacteriota</taxon>
    </lineage>
</organism>
<feature type="region of interest" description="Disordered" evidence="1">
    <location>
        <begin position="1"/>
        <end position="22"/>
    </location>
</feature>
<evidence type="ECO:0008006" key="5">
    <source>
        <dbReference type="Google" id="ProtNLM"/>
    </source>
</evidence>
<dbReference type="AlphaFoldDB" id="A0A2M7RFI7"/>
<keyword evidence="2" id="KW-0472">Membrane</keyword>
<feature type="transmembrane region" description="Helical" evidence="2">
    <location>
        <begin position="30"/>
        <end position="49"/>
    </location>
</feature>
<name>A0A2M7RFI7_9BACT</name>
<reference evidence="3 4" key="1">
    <citation type="submission" date="2017-09" db="EMBL/GenBank/DDBJ databases">
        <title>Depth-based differentiation of microbial function through sediment-hosted aquifers and enrichment of novel symbionts in the deep terrestrial subsurface.</title>
        <authorList>
            <person name="Probst A.J."/>
            <person name="Ladd B."/>
            <person name="Jarett J.K."/>
            <person name="Geller-Mcgrath D.E."/>
            <person name="Sieber C.M."/>
            <person name="Emerson J.B."/>
            <person name="Anantharaman K."/>
            <person name="Thomas B.C."/>
            <person name="Malmstrom R."/>
            <person name="Stieglmeier M."/>
            <person name="Klingl A."/>
            <person name="Woyke T."/>
            <person name="Ryan C.M."/>
            <person name="Banfield J.F."/>
        </authorList>
    </citation>
    <scope>NUCLEOTIDE SEQUENCE [LARGE SCALE GENOMIC DNA]</scope>
    <source>
        <strain evidence="3">CG_4_10_14_0_8_um_filter_42_10</strain>
    </source>
</reference>
<keyword evidence="2" id="KW-1133">Transmembrane helix</keyword>
<dbReference type="EMBL" id="PFMD01000079">
    <property type="protein sequence ID" value="PIY95508.1"/>
    <property type="molecule type" value="Genomic_DNA"/>
</dbReference>
<gene>
    <name evidence="3" type="ORF">COY66_06610</name>
</gene>